<sequence length="270" mass="30797">MNEKQELSLPLTPQSSMETFSHNKLLPHIHKYFASSTTYLKLMDLVAYTLSICSTFTLAQLFFTLDLVDDYAWLNIVAVLRYSNLLPTTLFLEIPFGIAQLAGIVYLLPQYNSISKPILALISTQCLIPFAILFIKYYQTNKWAHSIQSFNKYLFTVLIIISFVPLQHSEGPLVSYFIKVYAVSAFIRSEIVDINNDKLRIALQDLEAAANMESDNKLEEIEYDVSNSQVLEMMVSPFKNKTLPQHLCENVLMIIISVLVYIGPNYDSIL</sequence>
<dbReference type="VEuPathDB" id="FungiDB:LELG_05087"/>
<dbReference type="HOGENOM" id="CLU_1030851_0_0_1"/>
<gene>
    <name evidence="2" type="ORF">LELG_05087</name>
</gene>
<dbReference type="Proteomes" id="UP000001996">
    <property type="component" value="Unassembled WGS sequence"/>
</dbReference>
<feature type="transmembrane region" description="Helical" evidence="1">
    <location>
        <begin position="247"/>
        <end position="264"/>
    </location>
</feature>
<organism evidence="2 3">
    <name type="scientific">Lodderomyces elongisporus (strain ATCC 11503 / CBS 2605 / JCM 1781 / NBRC 1676 / NRRL YB-4239)</name>
    <name type="common">Yeast</name>
    <name type="synonym">Saccharomyces elongisporus</name>
    <dbReference type="NCBI Taxonomy" id="379508"/>
    <lineage>
        <taxon>Eukaryota</taxon>
        <taxon>Fungi</taxon>
        <taxon>Dikarya</taxon>
        <taxon>Ascomycota</taxon>
        <taxon>Saccharomycotina</taxon>
        <taxon>Pichiomycetes</taxon>
        <taxon>Debaryomycetaceae</taxon>
        <taxon>Candida/Lodderomyces clade</taxon>
        <taxon>Lodderomyces</taxon>
    </lineage>
</organism>
<evidence type="ECO:0000256" key="1">
    <source>
        <dbReference type="SAM" id="Phobius"/>
    </source>
</evidence>
<feature type="transmembrane region" description="Helical" evidence="1">
    <location>
        <begin position="45"/>
        <end position="65"/>
    </location>
</feature>
<feature type="transmembrane region" description="Helical" evidence="1">
    <location>
        <begin position="150"/>
        <end position="166"/>
    </location>
</feature>
<reference evidence="2 3" key="1">
    <citation type="journal article" date="2009" name="Nature">
        <title>Evolution of pathogenicity and sexual reproduction in eight Candida genomes.</title>
        <authorList>
            <person name="Butler G."/>
            <person name="Rasmussen M.D."/>
            <person name="Lin M.F."/>
            <person name="Santos M.A."/>
            <person name="Sakthikumar S."/>
            <person name="Munro C.A."/>
            <person name="Rheinbay E."/>
            <person name="Grabherr M."/>
            <person name="Forche A."/>
            <person name="Reedy J.L."/>
            <person name="Agrafioti I."/>
            <person name="Arnaud M.B."/>
            <person name="Bates S."/>
            <person name="Brown A.J."/>
            <person name="Brunke S."/>
            <person name="Costanzo M.C."/>
            <person name="Fitzpatrick D.A."/>
            <person name="de Groot P.W."/>
            <person name="Harris D."/>
            <person name="Hoyer L.L."/>
            <person name="Hube B."/>
            <person name="Klis F.M."/>
            <person name="Kodira C."/>
            <person name="Lennard N."/>
            <person name="Logue M.E."/>
            <person name="Martin R."/>
            <person name="Neiman A.M."/>
            <person name="Nikolaou E."/>
            <person name="Quail M.A."/>
            <person name="Quinn J."/>
            <person name="Santos M.C."/>
            <person name="Schmitzberger F.F."/>
            <person name="Sherlock G."/>
            <person name="Shah P."/>
            <person name="Silverstein K.A."/>
            <person name="Skrzypek M.S."/>
            <person name="Soll D."/>
            <person name="Staggs R."/>
            <person name="Stansfield I."/>
            <person name="Stumpf M.P."/>
            <person name="Sudbery P.E."/>
            <person name="Srikantha T."/>
            <person name="Zeng Q."/>
            <person name="Berman J."/>
            <person name="Berriman M."/>
            <person name="Heitman J."/>
            <person name="Gow N.A."/>
            <person name="Lorenz M.C."/>
            <person name="Birren B.W."/>
            <person name="Kellis M."/>
            <person name="Cuomo C.A."/>
        </authorList>
    </citation>
    <scope>NUCLEOTIDE SEQUENCE [LARGE SCALE GENOMIC DNA]</scope>
    <source>
        <strain evidence="3">ATCC 11503 / BCRC 21390 / CBS 2605 / JCM 1781 / NBRC 1676 / NRRL YB-4239</strain>
    </source>
</reference>
<dbReference type="InParanoid" id="A5E648"/>
<protein>
    <submittedName>
        <fullName evidence="2">Uncharacterized protein</fullName>
    </submittedName>
</protein>
<feature type="transmembrane region" description="Helical" evidence="1">
    <location>
        <begin position="85"/>
        <end position="106"/>
    </location>
</feature>
<evidence type="ECO:0000313" key="3">
    <source>
        <dbReference type="Proteomes" id="UP000001996"/>
    </source>
</evidence>
<keyword evidence="3" id="KW-1185">Reference proteome</keyword>
<evidence type="ECO:0000313" key="2">
    <source>
        <dbReference type="EMBL" id="EDK46906.1"/>
    </source>
</evidence>
<name>A5E648_LODEL</name>
<proteinExistence type="predicted"/>
<keyword evidence="1" id="KW-0472">Membrane</keyword>
<accession>A5E648</accession>
<keyword evidence="1" id="KW-0812">Transmembrane</keyword>
<dbReference type="KEGG" id="lel:PVL30_005224"/>
<dbReference type="AlphaFoldDB" id="A5E648"/>
<keyword evidence="1" id="KW-1133">Transmembrane helix</keyword>
<dbReference type="EMBL" id="CH981531">
    <property type="protein sequence ID" value="EDK46906.1"/>
    <property type="molecule type" value="Genomic_DNA"/>
</dbReference>
<dbReference type="GeneID" id="5230856"/>
<feature type="transmembrane region" description="Helical" evidence="1">
    <location>
        <begin position="118"/>
        <end position="138"/>
    </location>
</feature>